<evidence type="ECO:0000256" key="1">
    <source>
        <dbReference type="SAM" id="Phobius"/>
    </source>
</evidence>
<sequence>MEWYFYHRNHRYMFALLHYCIILTVMRANCIF</sequence>
<evidence type="ECO:0000313" key="2">
    <source>
        <dbReference type="EMBL" id="DAD66627.1"/>
    </source>
</evidence>
<feature type="transmembrane region" description="Helical" evidence="1">
    <location>
        <begin position="12"/>
        <end position="30"/>
    </location>
</feature>
<keyword evidence="1" id="KW-0472">Membrane</keyword>
<proteinExistence type="predicted"/>
<accession>A0A8S5L9J8</accession>
<dbReference type="EMBL" id="BK014662">
    <property type="protein sequence ID" value="DAD66627.1"/>
    <property type="molecule type" value="Genomic_DNA"/>
</dbReference>
<keyword evidence="1" id="KW-1133">Transmembrane helix</keyword>
<name>A0A8S5L9J8_9CAUD</name>
<reference evidence="2" key="1">
    <citation type="journal article" date="2021" name="Proc. Natl. Acad. Sci. U.S.A.">
        <title>A Catalog of Tens of Thousands of Viruses from Human Metagenomes Reveals Hidden Associations with Chronic Diseases.</title>
        <authorList>
            <person name="Tisza M.J."/>
            <person name="Buck C.B."/>
        </authorList>
    </citation>
    <scope>NUCLEOTIDE SEQUENCE</scope>
    <source>
        <strain evidence="2">CtPuP5</strain>
    </source>
</reference>
<keyword evidence="1" id="KW-0812">Transmembrane</keyword>
<organism evidence="2">
    <name type="scientific">Myoviridae sp. ctPuP5</name>
    <dbReference type="NCBI Taxonomy" id="2823543"/>
    <lineage>
        <taxon>Viruses</taxon>
        <taxon>Duplodnaviria</taxon>
        <taxon>Heunggongvirae</taxon>
        <taxon>Uroviricota</taxon>
        <taxon>Caudoviricetes</taxon>
    </lineage>
</organism>
<protein>
    <submittedName>
        <fullName evidence="2">Uncharacterized protein</fullName>
    </submittedName>
</protein>